<dbReference type="PROSITE" id="PS51722">
    <property type="entry name" value="G_TR_2"/>
    <property type="match status" value="1"/>
</dbReference>
<comment type="subcellular location">
    <subcellularLocation>
        <location evidence="7">Cytoplasm</location>
    </subcellularLocation>
</comment>
<dbReference type="InterPro" id="IPR014721">
    <property type="entry name" value="Ribsml_uS5_D2-typ_fold_subgr"/>
</dbReference>
<dbReference type="CDD" id="cd01886">
    <property type="entry name" value="EF-G"/>
    <property type="match status" value="1"/>
</dbReference>
<evidence type="ECO:0000256" key="4">
    <source>
        <dbReference type="ARBA" id="ARBA00022917"/>
    </source>
</evidence>
<dbReference type="PRINTS" id="PR00315">
    <property type="entry name" value="ELONGATNFCT"/>
</dbReference>
<feature type="domain" description="Tr-type G" evidence="9">
    <location>
        <begin position="5"/>
        <end position="294"/>
    </location>
</feature>
<dbReference type="InterPro" id="IPR000640">
    <property type="entry name" value="EFG_V-like"/>
</dbReference>
<dbReference type="GO" id="GO:0003924">
    <property type="term" value="F:GTPase activity"/>
    <property type="evidence" value="ECO:0007669"/>
    <property type="project" value="InterPro"/>
</dbReference>
<feature type="binding site" evidence="7">
    <location>
        <begin position="14"/>
        <end position="21"/>
    </location>
    <ligand>
        <name>GTP</name>
        <dbReference type="ChEBI" id="CHEBI:37565"/>
    </ligand>
</feature>
<dbReference type="FunFam" id="3.30.70.240:FF:000001">
    <property type="entry name" value="Elongation factor G"/>
    <property type="match status" value="1"/>
</dbReference>
<dbReference type="Gene3D" id="3.30.230.10">
    <property type="match status" value="1"/>
</dbReference>
<dbReference type="Proteomes" id="UP000480178">
    <property type="component" value="Chromosome"/>
</dbReference>
<dbReference type="CDD" id="cd03713">
    <property type="entry name" value="EFG_mtEFG_C"/>
    <property type="match status" value="1"/>
</dbReference>
<feature type="binding site" evidence="7">
    <location>
        <begin position="91"/>
        <end position="95"/>
    </location>
    <ligand>
        <name>GTP</name>
        <dbReference type="ChEBI" id="CHEBI:37565"/>
    </ligand>
</feature>
<sequence length="703" mass="77102">MTRLSLIRNIGIMAHIDAGKTTLSERILFYAGRIRSTGEVHDGNTVLDSMALERQKGITISAAATCVSWNYPTNKGEVIYNTKPYQINLIDTPGHIDFTVEVARSLRVLDGAVFVLSAVEGVQPQSETVWRQADRYKVPRIAFVNKMDRAGADFFAVLADLKEKLVANALPLQIPIGEEDRFEGVVDLLTGRAIRWLESDKGKSWQEIEVPLHLVSMVQQYGQWLVEEVASYDDELLEKYLSDLQSITLQDLQRAIRKATISGEIVPVLCGSAFKNKGIQPILDAIVAYLPSPVEVVPVEGIDPQSENKQVRRAEATAPFAALAFKIITDSFVGKLTFIRIYSGSLQAGSYVLNMRTGKKERVSRLMQMHADKQEPLLQAQAGDIVAVVGLRDVYTGDTLCEQDHPIVLEQMEFPEPVIGYAIEAKRAVDADKLANALAHLLEEDPTLQLSTDTETGQTLLKGMGELHLEVILSRLAADFGVEVNQGVPQVAYREMITQKVVYTKRYKKQNGGSGSFALITFELSPVESGKKGLIFINAITGGAIPKEYVPAIQKGFENAMQHGPLGGYPIEAMQVTLLDGRVHKEDSDALSFEMAATLGFKEGVQEAKPALLEPVMKVEVTTPDVFIGGVIGDLNRRRGTIKGIEAKGNVQMVNAQVPLSTLFGYVTVLRTITNGRGQASMQLEHYAPVPSAITQQVLTKSV</sequence>
<dbReference type="CDD" id="cd04088">
    <property type="entry name" value="EFG_mtEFG_II"/>
    <property type="match status" value="1"/>
</dbReference>
<dbReference type="HAMAP" id="MF_00054_B">
    <property type="entry name" value="EF_G_EF_2_B"/>
    <property type="match status" value="1"/>
</dbReference>
<dbReference type="InterPro" id="IPR027417">
    <property type="entry name" value="P-loop_NTPase"/>
</dbReference>
<dbReference type="Pfam" id="PF03764">
    <property type="entry name" value="EFG_IV"/>
    <property type="match status" value="1"/>
</dbReference>
<dbReference type="Gene3D" id="3.30.70.870">
    <property type="entry name" value="Elongation Factor G (Translational Gtpase), domain 3"/>
    <property type="match status" value="1"/>
</dbReference>
<dbReference type="Pfam" id="PF00679">
    <property type="entry name" value="EFG_C"/>
    <property type="match status" value="1"/>
</dbReference>
<keyword evidence="3 7" id="KW-0251">Elongation factor</keyword>
<dbReference type="FunFam" id="3.30.70.870:FF:000001">
    <property type="entry name" value="Elongation factor G"/>
    <property type="match status" value="1"/>
</dbReference>
<dbReference type="FunFam" id="3.40.50.300:FF:000029">
    <property type="entry name" value="Elongation factor G"/>
    <property type="match status" value="1"/>
</dbReference>
<dbReference type="InterPro" id="IPR005225">
    <property type="entry name" value="Small_GTP-bd"/>
</dbReference>
<evidence type="ECO:0000313" key="10">
    <source>
        <dbReference type="EMBL" id="QHT68046.1"/>
    </source>
</evidence>
<dbReference type="EMBL" id="CP048222">
    <property type="protein sequence ID" value="QHT68046.1"/>
    <property type="molecule type" value="Genomic_DNA"/>
</dbReference>
<dbReference type="InterPro" id="IPR020568">
    <property type="entry name" value="Ribosomal_Su5_D2-typ_SF"/>
</dbReference>
<dbReference type="SMART" id="SM00838">
    <property type="entry name" value="EFG_C"/>
    <property type="match status" value="1"/>
</dbReference>
<evidence type="ECO:0000256" key="8">
    <source>
        <dbReference type="NCBIfam" id="TIGR00484"/>
    </source>
</evidence>
<keyword evidence="4 7" id="KW-0648">Protein biosynthesis</keyword>
<keyword evidence="7" id="KW-0963">Cytoplasm</keyword>
<feature type="binding site" evidence="7">
    <location>
        <begin position="145"/>
        <end position="148"/>
    </location>
    <ligand>
        <name>GTP</name>
        <dbReference type="ChEBI" id="CHEBI:37565"/>
    </ligand>
</feature>
<dbReference type="InterPro" id="IPR053905">
    <property type="entry name" value="EF-G-like_DII"/>
</dbReference>
<dbReference type="SUPFAM" id="SSF50447">
    <property type="entry name" value="Translation proteins"/>
    <property type="match status" value="1"/>
</dbReference>
<dbReference type="Pfam" id="PF00009">
    <property type="entry name" value="GTP_EFTU"/>
    <property type="match status" value="1"/>
</dbReference>
<dbReference type="NCBIfam" id="NF009381">
    <property type="entry name" value="PRK12740.1-5"/>
    <property type="match status" value="1"/>
</dbReference>
<dbReference type="InterPro" id="IPR005517">
    <property type="entry name" value="Transl_elong_EFG/EF2_IV"/>
</dbReference>
<dbReference type="GO" id="GO:0005737">
    <property type="term" value="C:cytoplasm"/>
    <property type="evidence" value="ECO:0007669"/>
    <property type="project" value="UniProtKB-SubCell"/>
</dbReference>
<dbReference type="GO" id="GO:0003746">
    <property type="term" value="F:translation elongation factor activity"/>
    <property type="evidence" value="ECO:0007669"/>
    <property type="project" value="UniProtKB-UniRule"/>
</dbReference>
<dbReference type="SUPFAM" id="SSF54980">
    <property type="entry name" value="EF-G C-terminal domain-like"/>
    <property type="match status" value="2"/>
</dbReference>
<proteinExistence type="inferred from homology"/>
<dbReference type="PROSITE" id="PS00301">
    <property type="entry name" value="G_TR_1"/>
    <property type="match status" value="1"/>
</dbReference>
<evidence type="ECO:0000256" key="3">
    <source>
        <dbReference type="ARBA" id="ARBA00022768"/>
    </source>
</evidence>
<dbReference type="InterPro" id="IPR004540">
    <property type="entry name" value="Transl_elong_EFG/EF2"/>
</dbReference>
<dbReference type="GO" id="GO:0032790">
    <property type="term" value="P:ribosome disassembly"/>
    <property type="evidence" value="ECO:0007669"/>
    <property type="project" value="TreeGrafter"/>
</dbReference>
<dbReference type="PANTHER" id="PTHR43261">
    <property type="entry name" value="TRANSLATION ELONGATION FACTOR G-RELATED"/>
    <property type="match status" value="1"/>
</dbReference>
<dbReference type="Gene3D" id="2.40.30.10">
    <property type="entry name" value="Translation factors"/>
    <property type="match status" value="1"/>
</dbReference>
<reference evidence="10 11" key="1">
    <citation type="submission" date="2020-01" db="EMBL/GenBank/DDBJ databases">
        <authorList>
            <person name="Kim M.K."/>
        </authorList>
    </citation>
    <scope>NUCLEOTIDE SEQUENCE [LARGE SCALE GENOMIC DNA]</scope>
    <source>
        <strain evidence="10 11">172606-1</strain>
    </source>
</reference>
<evidence type="ECO:0000256" key="5">
    <source>
        <dbReference type="ARBA" id="ARBA00023134"/>
    </source>
</evidence>
<dbReference type="GO" id="GO:0005525">
    <property type="term" value="F:GTP binding"/>
    <property type="evidence" value="ECO:0007669"/>
    <property type="project" value="UniProtKB-UniRule"/>
</dbReference>
<evidence type="ECO:0000256" key="7">
    <source>
        <dbReference type="HAMAP-Rule" id="MF_00054"/>
    </source>
</evidence>
<dbReference type="FunFam" id="2.40.30.10:FF:000006">
    <property type="entry name" value="Elongation factor G"/>
    <property type="match status" value="1"/>
</dbReference>
<dbReference type="AlphaFoldDB" id="A0A6C0GJ37"/>
<dbReference type="InterPro" id="IPR041095">
    <property type="entry name" value="EFG_II"/>
</dbReference>
<dbReference type="Gene3D" id="3.30.70.240">
    <property type="match status" value="1"/>
</dbReference>
<evidence type="ECO:0000313" key="11">
    <source>
        <dbReference type="Proteomes" id="UP000480178"/>
    </source>
</evidence>
<gene>
    <name evidence="7 10" type="primary">fusA</name>
    <name evidence="10" type="ORF">GXP67_16055</name>
</gene>
<dbReference type="RefSeq" id="WP_162444066.1">
    <property type="nucleotide sequence ID" value="NZ_CP048222.1"/>
</dbReference>
<keyword evidence="5 7" id="KW-0342">GTP-binding</keyword>
<dbReference type="InterPro" id="IPR000795">
    <property type="entry name" value="T_Tr_GTP-bd_dom"/>
</dbReference>
<comment type="function">
    <text evidence="6 7">Catalyzes the GTP-dependent ribosomal translocation step during translation elongation. During this step, the ribosome changes from the pre-translocational (PRE) to the post-translocational (POST) state as the newly formed A-site-bound peptidyl-tRNA and P-site-bound deacylated tRNA move to the P and E sites, respectively. Catalyzes the coordinated movement of the two tRNA molecules, the mRNA and conformational changes in the ribosome.</text>
</comment>
<dbReference type="InterPro" id="IPR035649">
    <property type="entry name" value="EFG_V"/>
</dbReference>
<dbReference type="KEGG" id="rhoz:GXP67_16055"/>
<evidence type="ECO:0000256" key="6">
    <source>
        <dbReference type="ARBA" id="ARBA00024731"/>
    </source>
</evidence>
<dbReference type="InterPro" id="IPR009000">
    <property type="entry name" value="Transl_B-barrel_sf"/>
</dbReference>
<accession>A0A6C0GJ37</accession>
<dbReference type="Gene3D" id="3.40.50.300">
    <property type="entry name" value="P-loop containing nucleotide triphosphate hydrolases"/>
    <property type="match status" value="1"/>
</dbReference>
<dbReference type="Pfam" id="PF14492">
    <property type="entry name" value="EFG_III"/>
    <property type="match status" value="1"/>
</dbReference>
<evidence type="ECO:0000259" key="9">
    <source>
        <dbReference type="PROSITE" id="PS51722"/>
    </source>
</evidence>
<name>A0A6C0GJ37_9BACT</name>
<dbReference type="SUPFAM" id="SSF52540">
    <property type="entry name" value="P-loop containing nucleoside triphosphate hydrolases"/>
    <property type="match status" value="1"/>
</dbReference>
<keyword evidence="11" id="KW-1185">Reference proteome</keyword>
<evidence type="ECO:0000256" key="1">
    <source>
        <dbReference type="ARBA" id="ARBA00005870"/>
    </source>
</evidence>
<dbReference type="SUPFAM" id="SSF54211">
    <property type="entry name" value="Ribosomal protein S5 domain 2-like"/>
    <property type="match status" value="1"/>
</dbReference>
<keyword evidence="2 7" id="KW-0547">Nucleotide-binding</keyword>
<evidence type="ECO:0000256" key="2">
    <source>
        <dbReference type="ARBA" id="ARBA00022741"/>
    </source>
</evidence>
<dbReference type="SMART" id="SM00889">
    <property type="entry name" value="EFG_IV"/>
    <property type="match status" value="1"/>
</dbReference>
<dbReference type="Pfam" id="PF22042">
    <property type="entry name" value="EF-G_D2"/>
    <property type="match status" value="1"/>
</dbReference>
<dbReference type="NCBIfam" id="TIGR00231">
    <property type="entry name" value="small_GTP"/>
    <property type="match status" value="1"/>
</dbReference>
<protein>
    <recommendedName>
        <fullName evidence="7 8">Elongation factor G</fullName>
        <shortName evidence="7">EF-G</shortName>
    </recommendedName>
</protein>
<dbReference type="NCBIfam" id="TIGR00484">
    <property type="entry name" value="EF-G"/>
    <property type="match status" value="1"/>
</dbReference>
<dbReference type="InterPro" id="IPR035647">
    <property type="entry name" value="EFG_III/V"/>
</dbReference>
<dbReference type="InterPro" id="IPR009022">
    <property type="entry name" value="EFG_III"/>
</dbReference>
<dbReference type="InterPro" id="IPR031157">
    <property type="entry name" value="G_TR_CS"/>
</dbReference>
<organism evidence="10 11">
    <name type="scientific">Rhodocytophaga rosea</name>
    <dbReference type="NCBI Taxonomy" id="2704465"/>
    <lineage>
        <taxon>Bacteria</taxon>
        <taxon>Pseudomonadati</taxon>
        <taxon>Bacteroidota</taxon>
        <taxon>Cytophagia</taxon>
        <taxon>Cytophagales</taxon>
        <taxon>Rhodocytophagaceae</taxon>
        <taxon>Rhodocytophaga</taxon>
    </lineage>
</organism>
<comment type="similarity">
    <text evidence="1 7">Belongs to the TRAFAC class translation factor GTPase superfamily. Classic translation factor GTPase family. EF-G/EF-2 subfamily.</text>
</comment>
<dbReference type="CDD" id="cd16262">
    <property type="entry name" value="EFG_III"/>
    <property type="match status" value="1"/>
</dbReference>
<dbReference type="PANTHER" id="PTHR43261:SF1">
    <property type="entry name" value="RIBOSOME-RELEASING FACTOR 2, MITOCHONDRIAL"/>
    <property type="match status" value="1"/>
</dbReference>